<evidence type="ECO:0008006" key="4">
    <source>
        <dbReference type="Google" id="ProtNLM"/>
    </source>
</evidence>
<keyword evidence="3" id="KW-1185">Reference proteome</keyword>
<dbReference type="EMBL" id="VMKP01000002">
    <property type="protein sequence ID" value="TVO65507.1"/>
    <property type="molecule type" value="Genomic_DNA"/>
</dbReference>
<dbReference type="RefSeq" id="WP_110883151.1">
    <property type="nucleotide sequence ID" value="NZ_VMKP01000002.1"/>
</dbReference>
<evidence type="ECO:0000313" key="3">
    <source>
        <dbReference type="Proteomes" id="UP000316688"/>
    </source>
</evidence>
<feature type="transmembrane region" description="Helical" evidence="1">
    <location>
        <begin position="95"/>
        <end position="119"/>
    </location>
</feature>
<feature type="transmembrane region" description="Helical" evidence="1">
    <location>
        <begin position="160"/>
        <end position="180"/>
    </location>
</feature>
<organism evidence="2 3">
    <name type="scientific">Spiribacter aquaticus</name>
    <dbReference type="NCBI Taxonomy" id="1935996"/>
    <lineage>
        <taxon>Bacteria</taxon>
        <taxon>Pseudomonadati</taxon>
        <taxon>Pseudomonadota</taxon>
        <taxon>Gammaproteobacteria</taxon>
        <taxon>Chromatiales</taxon>
        <taxon>Ectothiorhodospiraceae</taxon>
        <taxon>Spiribacter</taxon>
    </lineage>
</organism>
<name>A0A557RK38_9GAMM</name>
<evidence type="ECO:0000313" key="2">
    <source>
        <dbReference type="EMBL" id="TVO65507.1"/>
    </source>
</evidence>
<feature type="transmembrane region" description="Helical" evidence="1">
    <location>
        <begin position="252"/>
        <end position="274"/>
    </location>
</feature>
<keyword evidence="1" id="KW-1133">Transmembrane helix</keyword>
<feature type="transmembrane region" description="Helical" evidence="1">
    <location>
        <begin position="12"/>
        <end position="39"/>
    </location>
</feature>
<evidence type="ECO:0000256" key="1">
    <source>
        <dbReference type="SAM" id="Phobius"/>
    </source>
</evidence>
<protein>
    <recommendedName>
        <fullName evidence="4">DUF2232 domain-containing protein</fullName>
    </recommendedName>
</protein>
<dbReference type="Proteomes" id="UP000316688">
    <property type="component" value="Unassembled WGS sequence"/>
</dbReference>
<comment type="caution">
    <text evidence="2">The sequence shown here is derived from an EMBL/GenBank/DDBJ whole genome shotgun (WGS) entry which is preliminary data.</text>
</comment>
<keyword evidence="1" id="KW-0472">Membrane</keyword>
<proteinExistence type="predicted"/>
<accession>A0A557RK38</accession>
<feature type="transmembrane region" description="Helical" evidence="1">
    <location>
        <begin position="201"/>
        <end position="221"/>
    </location>
</feature>
<dbReference type="AlphaFoldDB" id="A0A557RK38"/>
<reference evidence="2 3" key="1">
    <citation type="submission" date="2019-07" db="EMBL/GenBank/DDBJ databases">
        <title>Reclasification of Spiribacter aquaticus.</title>
        <authorList>
            <person name="Leon M.J."/>
            <person name="Sanchez-Porro C."/>
            <person name="Ventosa A."/>
        </authorList>
    </citation>
    <scope>NUCLEOTIDE SEQUENCE [LARGE SCALE GENOMIC DNA]</scope>
    <source>
        <strain evidence="2 3">SP30</strain>
    </source>
</reference>
<feature type="transmembrane region" description="Helical" evidence="1">
    <location>
        <begin position="51"/>
        <end position="74"/>
    </location>
</feature>
<gene>
    <name evidence="2" type="ORF">FPL11_05415</name>
</gene>
<sequence length="288" mass="30634">MRALLEFAMRSRLAAVGMVALGALMPLLFWLSAGLLALITLRRGLAEGGLILAGATAALVPIYAVMLGTPLAVLQPLALIWLPVMGMAQVLRVRVSLATAIQAGALVAAGAVVAFYGLYGDPSVFWRQVLEVLSQQLLAAPPGEGWDRTVEQLAPRLTGLWVTNVLGVALLCLLLGRWWQAMLYNPGGFRSEFHDLHLSRWFAALAAAAVLAGAFNAPGLLADLGTILGAVFILQAVAVAHAIVARRGWHTGWLVGFYLVLPLLLRPAVLIGLADPIMNFRARLAPES</sequence>
<keyword evidence="1" id="KW-0812">Transmembrane</keyword>
<feature type="transmembrane region" description="Helical" evidence="1">
    <location>
        <begin position="227"/>
        <end position="245"/>
    </location>
</feature>